<evidence type="ECO:0000313" key="2">
    <source>
        <dbReference type="EMBL" id="GBE62623.1"/>
    </source>
</evidence>
<feature type="region of interest" description="Disordered" evidence="1">
    <location>
        <begin position="192"/>
        <end position="233"/>
    </location>
</feature>
<sequence length="361" mass="40217">MSAVLRISKRKVSVVIKTILSTDAFLEIDTAELFHSPYILEGREDDTIALNVSVSSLYETLNAAVNSEYAALKLKRYTIRHLVVAYLERRNNQVASLSVTFPDPAFPSICITLDILITPAEEYVQSESVIPEIPPCSCNIGLTKFQSIICYLESANRIGNELTEFEVCRINNRNTSQRTDFGRTQDLQLLDNTNQRGVKTNANSDTAYLGAGTKTSGAATNRQSETKDAEGEVDQSHSPILLKLRSRKRHYAATYMIVLAGILAELETAFYGLHSFSSHVGEESREYANRNPKTVLKTDAVYTICKNAIDSIIFSKHEALLVAAIPDDYVSAEWTYFIFSVIALDSCQMIFKLPNQVSETQ</sequence>
<feature type="compositionally biased region" description="Polar residues" evidence="1">
    <location>
        <begin position="192"/>
        <end position="206"/>
    </location>
</feature>
<dbReference type="GeneID" id="39876393"/>
<feature type="compositionally biased region" description="Polar residues" evidence="1">
    <location>
        <begin position="213"/>
        <end position="223"/>
    </location>
</feature>
<dbReference type="Pfam" id="PF04005">
    <property type="entry name" value="Hus1"/>
    <property type="match status" value="1"/>
</dbReference>
<organism evidence="2 3">
    <name type="scientific">Babesia ovata</name>
    <dbReference type="NCBI Taxonomy" id="189622"/>
    <lineage>
        <taxon>Eukaryota</taxon>
        <taxon>Sar</taxon>
        <taxon>Alveolata</taxon>
        <taxon>Apicomplexa</taxon>
        <taxon>Aconoidasida</taxon>
        <taxon>Piroplasmida</taxon>
        <taxon>Babesiidae</taxon>
        <taxon>Babesia</taxon>
    </lineage>
</organism>
<proteinExistence type="predicted"/>
<evidence type="ECO:0000313" key="3">
    <source>
        <dbReference type="Proteomes" id="UP000236319"/>
    </source>
</evidence>
<dbReference type="GO" id="GO:0030896">
    <property type="term" value="C:checkpoint clamp complex"/>
    <property type="evidence" value="ECO:0007669"/>
    <property type="project" value="InterPro"/>
</dbReference>
<dbReference type="AlphaFoldDB" id="A0A2H6KI11"/>
<dbReference type="GO" id="GO:0000077">
    <property type="term" value="P:DNA damage checkpoint signaling"/>
    <property type="evidence" value="ECO:0007669"/>
    <property type="project" value="InterPro"/>
</dbReference>
<dbReference type="InterPro" id="IPR007150">
    <property type="entry name" value="HUS1/Mec3"/>
</dbReference>
<name>A0A2H6KI11_9APIC</name>
<accession>A0A2H6KI11</accession>
<dbReference type="OrthoDB" id="364872at2759"/>
<dbReference type="RefSeq" id="XP_028868866.1">
    <property type="nucleotide sequence ID" value="XM_029013033.1"/>
</dbReference>
<keyword evidence="3" id="KW-1185">Reference proteome</keyword>
<protein>
    <submittedName>
        <fullName evidence="2">Fe Mn superoxide</fullName>
    </submittedName>
</protein>
<comment type="caution">
    <text evidence="2">The sequence shown here is derived from an EMBL/GenBank/DDBJ whole genome shotgun (WGS) entry which is preliminary data.</text>
</comment>
<reference evidence="2 3" key="1">
    <citation type="journal article" date="2017" name="BMC Genomics">
        <title>Whole-genome assembly of Babesia ovata and comparative genomics between closely related pathogens.</title>
        <authorList>
            <person name="Yamagishi J."/>
            <person name="Asada M."/>
            <person name="Hakimi H."/>
            <person name="Tanaka T.Q."/>
            <person name="Sugimoto C."/>
            <person name="Kawazu S."/>
        </authorList>
    </citation>
    <scope>NUCLEOTIDE SEQUENCE [LARGE SCALE GENOMIC DNA]</scope>
    <source>
        <strain evidence="2 3">Miyake</strain>
    </source>
</reference>
<dbReference type="EMBL" id="BDSA01000006">
    <property type="protein sequence ID" value="GBE62623.1"/>
    <property type="molecule type" value="Genomic_DNA"/>
</dbReference>
<dbReference type="VEuPathDB" id="PiroplasmaDB:BOVATA_041160"/>
<dbReference type="Proteomes" id="UP000236319">
    <property type="component" value="Unassembled WGS sequence"/>
</dbReference>
<dbReference type="Gene3D" id="3.70.10.10">
    <property type="match status" value="1"/>
</dbReference>
<evidence type="ECO:0000256" key="1">
    <source>
        <dbReference type="SAM" id="MobiDB-lite"/>
    </source>
</evidence>
<gene>
    <name evidence="2" type="ORF">BOVATA_041160</name>
</gene>